<dbReference type="Proteomes" id="UP000199012">
    <property type="component" value="Unassembled WGS sequence"/>
</dbReference>
<dbReference type="Gene3D" id="3.30.460.10">
    <property type="entry name" value="Beta Polymerase, domain 2"/>
    <property type="match status" value="2"/>
</dbReference>
<dbReference type="Gene3D" id="1.20.120.330">
    <property type="entry name" value="Nucleotidyltransferases domain 2"/>
    <property type="match status" value="2"/>
</dbReference>
<dbReference type="NCBIfam" id="NF010707">
    <property type="entry name" value="PRK14109.1"/>
    <property type="match status" value="1"/>
</dbReference>
<evidence type="ECO:0000259" key="8">
    <source>
        <dbReference type="Pfam" id="PF03710"/>
    </source>
</evidence>
<evidence type="ECO:0000256" key="1">
    <source>
        <dbReference type="ARBA" id="ARBA00022679"/>
    </source>
</evidence>
<comment type="function">
    <text evidence="7">Involved in the regulation of glutamine synthetase GlnA, a key enzyme in the process to assimilate ammonia. When cellular nitrogen levels are high, the C-terminal adenylyl transferase (AT) inactivates GlnA by covalent transfer of an adenylyl group from ATP to specific tyrosine residue of GlnA, thus reducing its activity. Conversely, when nitrogen levels are low, the N-terminal adenylyl removase (AR) activates GlnA by removing the adenylyl group by phosphorolysis, increasing its activity. The regulatory region of GlnE binds the signal transduction protein PII (GlnB) which indicates the nitrogen status of the cell.</text>
</comment>
<dbReference type="PANTHER" id="PTHR30621">
    <property type="entry name" value="GLUTAMINE SYNTHETASE ADENYLYLTRANSFERASE"/>
    <property type="match status" value="1"/>
</dbReference>
<dbReference type="InterPro" id="IPR023057">
    <property type="entry name" value="GlnE"/>
</dbReference>
<evidence type="ECO:0000256" key="3">
    <source>
        <dbReference type="ARBA" id="ARBA00022741"/>
    </source>
</evidence>
<evidence type="ECO:0000313" key="10">
    <source>
        <dbReference type="EMBL" id="SFA81441.1"/>
    </source>
</evidence>
<dbReference type="CDD" id="cd05401">
    <property type="entry name" value="NT_GlnE_GlnD_like"/>
    <property type="match status" value="1"/>
</dbReference>
<organism evidence="10 11">
    <name type="scientific">Cellulomonas marina</name>
    <dbReference type="NCBI Taxonomy" id="988821"/>
    <lineage>
        <taxon>Bacteria</taxon>
        <taxon>Bacillati</taxon>
        <taxon>Actinomycetota</taxon>
        <taxon>Actinomycetes</taxon>
        <taxon>Micrococcales</taxon>
        <taxon>Cellulomonadaceae</taxon>
        <taxon>Cellulomonas</taxon>
    </lineage>
</organism>
<dbReference type="RefSeq" id="WP_090030628.1">
    <property type="nucleotide sequence ID" value="NZ_BONM01000001.1"/>
</dbReference>
<dbReference type="OrthoDB" id="9759366at2"/>
<keyword evidence="3 7" id="KW-0547">Nucleotide-binding</keyword>
<evidence type="ECO:0000256" key="6">
    <source>
        <dbReference type="ARBA" id="ARBA00023268"/>
    </source>
</evidence>
<dbReference type="AlphaFoldDB" id="A0A1I0VYK8"/>
<dbReference type="HAMAP" id="MF_00802">
    <property type="entry name" value="GlnE"/>
    <property type="match status" value="1"/>
</dbReference>
<dbReference type="InterPro" id="IPR013546">
    <property type="entry name" value="PII_UdlTrfase/GS_AdlTrfase"/>
</dbReference>
<gene>
    <name evidence="7" type="primary">glnE</name>
    <name evidence="10" type="ORF">SAMN05421867_10250</name>
</gene>
<dbReference type="GO" id="GO:0047388">
    <property type="term" value="F:[glutamine synthetase]-adenylyl-L-tyrosine phosphorylase activity"/>
    <property type="evidence" value="ECO:0007669"/>
    <property type="project" value="UniProtKB-EC"/>
</dbReference>
<protein>
    <recommendedName>
        <fullName evidence="7">Bifunctional glutamine synthetase adenylyltransferase/adenylyl-removing enzyme</fullName>
    </recommendedName>
    <alternativeName>
        <fullName evidence="7">ATP:glutamine synthetase adenylyltransferase</fullName>
    </alternativeName>
    <alternativeName>
        <fullName evidence="7">ATase</fullName>
    </alternativeName>
    <domain>
        <recommendedName>
            <fullName evidence="7">Glutamine synthetase adenylyl-L-tyrosine phosphorylase</fullName>
            <ecNumber evidence="7">2.7.7.89</ecNumber>
        </recommendedName>
        <alternativeName>
            <fullName evidence="7">Adenylyl removase</fullName>
            <shortName evidence="7">AR</shortName>
            <shortName evidence="7">AT-N</shortName>
        </alternativeName>
    </domain>
    <domain>
        <recommendedName>
            <fullName evidence="7">Glutamine synthetase adenylyl transferase</fullName>
            <ecNumber evidence="7">2.7.7.42</ecNumber>
        </recommendedName>
        <alternativeName>
            <fullName evidence="7">Adenylyl transferase</fullName>
            <shortName evidence="7">AT</shortName>
            <shortName evidence="7">AT-C</shortName>
        </alternativeName>
    </domain>
</protein>
<dbReference type="GO" id="GO:0005829">
    <property type="term" value="C:cytosol"/>
    <property type="evidence" value="ECO:0007669"/>
    <property type="project" value="TreeGrafter"/>
</dbReference>
<keyword evidence="2 7" id="KW-0548">Nucleotidyltransferase</keyword>
<dbReference type="GO" id="GO:0008882">
    <property type="term" value="F:[glutamate-ammonia-ligase] adenylyltransferase activity"/>
    <property type="evidence" value="ECO:0007669"/>
    <property type="project" value="UniProtKB-UniRule"/>
</dbReference>
<comment type="catalytic activity">
    <reaction evidence="7">
        <text>[glutamine synthetase]-L-tyrosine + ATP = [glutamine synthetase]-O(4)-(5'-adenylyl)-L-tyrosine + diphosphate</text>
        <dbReference type="Rhea" id="RHEA:18589"/>
        <dbReference type="Rhea" id="RHEA-COMP:10660"/>
        <dbReference type="Rhea" id="RHEA-COMP:10661"/>
        <dbReference type="ChEBI" id="CHEBI:30616"/>
        <dbReference type="ChEBI" id="CHEBI:33019"/>
        <dbReference type="ChEBI" id="CHEBI:46858"/>
        <dbReference type="ChEBI" id="CHEBI:83624"/>
        <dbReference type="EC" id="2.7.7.42"/>
    </reaction>
</comment>
<evidence type="ECO:0000259" key="9">
    <source>
        <dbReference type="Pfam" id="PF08335"/>
    </source>
</evidence>
<feature type="domain" description="Glutamate-ammonia ligase adenylyltransferase repeated" evidence="8">
    <location>
        <begin position="613"/>
        <end position="855"/>
    </location>
</feature>
<dbReference type="GO" id="GO:0000287">
    <property type="term" value="F:magnesium ion binding"/>
    <property type="evidence" value="ECO:0007669"/>
    <property type="project" value="UniProtKB-UniRule"/>
</dbReference>
<dbReference type="EC" id="2.7.7.89" evidence="7"/>
<dbReference type="Pfam" id="PF08335">
    <property type="entry name" value="GlnD_UR_UTase"/>
    <property type="match status" value="2"/>
</dbReference>
<dbReference type="EC" id="2.7.7.42" evidence="7"/>
<accession>A0A1I0VYK8</accession>
<dbReference type="PANTHER" id="PTHR30621:SF0">
    <property type="entry name" value="BIFUNCTIONAL GLUTAMINE SYNTHETASE ADENYLYLTRANSFERASE_ADENYLYL-REMOVING ENZYME"/>
    <property type="match status" value="1"/>
</dbReference>
<dbReference type="GO" id="GO:0005524">
    <property type="term" value="F:ATP binding"/>
    <property type="evidence" value="ECO:0007669"/>
    <property type="project" value="UniProtKB-UniRule"/>
</dbReference>
<keyword evidence="5 7" id="KW-0460">Magnesium</keyword>
<keyword evidence="10" id="KW-0436">Ligase</keyword>
<evidence type="ECO:0000256" key="4">
    <source>
        <dbReference type="ARBA" id="ARBA00022840"/>
    </source>
</evidence>
<evidence type="ECO:0000256" key="5">
    <source>
        <dbReference type="ARBA" id="ARBA00022842"/>
    </source>
</evidence>
<keyword evidence="4 7" id="KW-0067">ATP-binding</keyword>
<dbReference type="GO" id="GO:0016874">
    <property type="term" value="F:ligase activity"/>
    <property type="evidence" value="ECO:0007669"/>
    <property type="project" value="UniProtKB-KW"/>
</dbReference>
<feature type="domain" description="PII-uridylyltransferase/Glutamine-synthetase adenylyltransferase" evidence="9">
    <location>
        <begin position="366"/>
        <end position="507"/>
    </location>
</feature>
<dbReference type="Pfam" id="PF03710">
    <property type="entry name" value="GlnE"/>
    <property type="match status" value="2"/>
</dbReference>
<feature type="region of interest" description="Adenylyl transferase" evidence="7">
    <location>
        <begin position="519"/>
        <end position="1027"/>
    </location>
</feature>
<dbReference type="EMBL" id="FOKA01000002">
    <property type="protein sequence ID" value="SFA81441.1"/>
    <property type="molecule type" value="Genomic_DNA"/>
</dbReference>
<keyword evidence="6 7" id="KW-0511">Multifunctional enzyme</keyword>
<evidence type="ECO:0000256" key="2">
    <source>
        <dbReference type="ARBA" id="ARBA00022695"/>
    </source>
</evidence>
<dbReference type="InterPro" id="IPR043519">
    <property type="entry name" value="NT_sf"/>
</dbReference>
<keyword evidence="11" id="KW-1185">Reference proteome</keyword>
<dbReference type="STRING" id="988821.SAMN05421867_10250"/>
<feature type="domain" description="Glutamate-ammonia ligase adenylyltransferase repeated" evidence="8">
    <location>
        <begin position="100"/>
        <end position="345"/>
    </location>
</feature>
<keyword evidence="1 7" id="KW-0808">Transferase</keyword>
<reference evidence="10 11" key="1">
    <citation type="submission" date="2016-10" db="EMBL/GenBank/DDBJ databases">
        <authorList>
            <person name="de Groot N.N."/>
        </authorList>
    </citation>
    <scope>NUCLEOTIDE SEQUENCE [LARGE SCALE GENOMIC DNA]</scope>
    <source>
        <strain evidence="10 11">CGMCC 4.6945</strain>
    </source>
</reference>
<dbReference type="GO" id="GO:0000820">
    <property type="term" value="P:regulation of glutamine family amino acid metabolic process"/>
    <property type="evidence" value="ECO:0007669"/>
    <property type="project" value="UniProtKB-UniRule"/>
</dbReference>
<comment type="similarity">
    <text evidence="7">Belongs to the GlnE family.</text>
</comment>
<feature type="region of interest" description="Adenylyl removase" evidence="7">
    <location>
        <begin position="1"/>
        <end position="511"/>
    </location>
</feature>
<evidence type="ECO:0000256" key="7">
    <source>
        <dbReference type="HAMAP-Rule" id="MF_00802"/>
    </source>
</evidence>
<evidence type="ECO:0000313" key="11">
    <source>
        <dbReference type="Proteomes" id="UP000199012"/>
    </source>
</evidence>
<comment type="catalytic activity">
    <reaction evidence="7">
        <text>[glutamine synthetase]-O(4)-(5'-adenylyl)-L-tyrosine + phosphate = [glutamine synthetase]-L-tyrosine + ADP</text>
        <dbReference type="Rhea" id="RHEA:43716"/>
        <dbReference type="Rhea" id="RHEA-COMP:10660"/>
        <dbReference type="Rhea" id="RHEA-COMP:10661"/>
        <dbReference type="ChEBI" id="CHEBI:43474"/>
        <dbReference type="ChEBI" id="CHEBI:46858"/>
        <dbReference type="ChEBI" id="CHEBI:83624"/>
        <dbReference type="ChEBI" id="CHEBI:456216"/>
        <dbReference type="EC" id="2.7.7.89"/>
    </reaction>
</comment>
<name>A0A1I0VYK8_9CELL</name>
<feature type="domain" description="PII-uridylyltransferase/Glutamine-synthetase adenylyltransferase" evidence="9">
    <location>
        <begin position="880"/>
        <end position="1025"/>
    </location>
</feature>
<dbReference type="InterPro" id="IPR005190">
    <property type="entry name" value="GlnE_rpt_dom"/>
</dbReference>
<sequence>MSTTPAAPAAPAGRERTLPARLTRAGVADTPRALRLLADAALVEVLPDPEPWLPGALTEVADPDGALLALAKIAGAAGRTPAHRRLLAEVLGAEGPARRRLLAVVGASAALGDWLAAHPEDLAVVADPTPGTAVPVAAVRAELLTAVGADPAADVPVAARGGAEGTDAMRRAYRSRLLRIAATDVSGADLLTPMPAVAAALADLAAAALEAALAVARADLPDHGAGVRLSVIGMGKTGGRELNYVSDVDVVYVAEPVQGVPEDEALAVGARLAAGLARVCSVPAGEPALWPVDAALRPEGKNGPLVRTLASHRAYYERWAQSWEFQALLKARPLAGDRELGAAYLATVAPFVWSASQRDRFVEDSQAMRRRVEEHVPRAEADRQIKLAAGGLRDVEFTVQLLQLVHGRTDPTLRSGSTLTALADLAAGGYVGREHAARLAVHYRFLRVMEHRLQLHRLRRTHLLPTAEADLRRLARSVGLRTEGVEGLLERWRSVRRDVRHLHEELFYRPLLPATARLSTADAALAPEAARERLAAVGYRDPVGAQRHLAALTDGVSRRASIQRQLLPVMIGWFADGPDPDGGLLAFRRLSESLGGTHWYLKMLRDSGTAARRLARVLSTSRYVADGLARSPESVAWLGHDGDLEPRTDRLAAEADAVLTRAVEVEPAMTALRALRRRELVRTAAADVLGTVDGTAVAGTGAARSITATADVLLAGALRVALARVRSERGRAVDGSDDPARLLVVAMGRLGGREMGYASDADVLFVHEPTGDDEGSAQEFALGVATALRQMVGSLGPEPALAVDADLRPEGRNGPLVRSLRSYAEYYGRWSSPWEAQALLRARPVAGDEGLGERFVALVDPVRYPADGLDPAHLREIRRIKARVESERLPRGQDPTRHLKLGRGGIADVEWTAQLLQLQHAHARPALRTTGTLEALDAARAAGLLAEEDETLLREAWLLASRLRDAAVLWSGRTDAAVADVLPHDHTALAGLARVCGYPPGSGARLEEDYLRTARRARAVVERLFYG</sequence>
<proteinExistence type="inferred from homology"/>
<comment type="cofactor">
    <cofactor evidence="7">
        <name>Mg(2+)</name>
        <dbReference type="ChEBI" id="CHEBI:18420"/>
    </cofactor>
</comment>
<dbReference type="SUPFAM" id="SSF81301">
    <property type="entry name" value="Nucleotidyltransferase"/>
    <property type="match status" value="2"/>
</dbReference>
<dbReference type="SUPFAM" id="SSF81593">
    <property type="entry name" value="Nucleotidyltransferase substrate binding subunit/domain"/>
    <property type="match status" value="2"/>
</dbReference>